<proteinExistence type="predicted"/>
<sequence>MRVLEVLGSNGEVEEVTYSSSVVEVGNGLEEEEESGKQVHGEGKCERVVVEEMGICRASCVVVVVEESGRLGEGEGEGVDEGTCALVVGEMGTCMASCGVLVVVVESGNLGVGVDEGVGEGSACACALGLAVEESGRLGEECGEGRCELVVEESGTCKAPCEVVEVESGRGSLLQLAS</sequence>
<organism evidence="1 2">
    <name type="scientific">Crotalaria pallida</name>
    <name type="common">Smooth rattlebox</name>
    <name type="synonym">Crotalaria striata</name>
    <dbReference type="NCBI Taxonomy" id="3830"/>
    <lineage>
        <taxon>Eukaryota</taxon>
        <taxon>Viridiplantae</taxon>
        <taxon>Streptophyta</taxon>
        <taxon>Embryophyta</taxon>
        <taxon>Tracheophyta</taxon>
        <taxon>Spermatophyta</taxon>
        <taxon>Magnoliopsida</taxon>
        <taxon>eudicotyledons</taxon>
        <taxon>Gunneridae</taxon>
        <taxon>Pentapetalae</taxon>
        <taxon>rosids</taxon>
        <taxon>fabids</taxon>
        <taxon>Fabales</taxon>
        <taxon>Fabaceae</taxon>
        <taxon>Papilionoideae</taxon>
        <taxon>50 kb inversion clade</taxon>
        <taxon>genistoids sensu lato</taxon>
        <taxon>core genistoids</taxon>
        <taxon>Crotalarieae</taxon>
        <taxon>Crotalaria</taxon>
    </lineage>
</organism>
<evidence type="ECO:0000313" key="1">
    <source>
        <dbReference type="EMBL" id="KAK7268306.1"/>
    </source>
</evidence>
<accession>A0AAN9F5Q2</accession>
<gene>
    <name evidence="1" type="ORF">RIF29_21003</name>
</gene>
<keyword evidence="2" id="KW-1185">Reference proteome</keyword>
<evidence type="ECO:0000313" key="2">
    <source>
        <dbReference type="Proteomes" id="UP001372338"/>
    </source>
</evidence>
<comment type="caution">
    <text evidence="1">The sequence shown here is derived from an EMBL/GenBank/DDBJ whole genome shotgun (WGS) entry which is preliminary data.</text>
</comment>
<name>A0AAN9F5Q2_CROPI</name>
<dbReference type="EMBL" id="JAYWIO010000004">
    <property type="protein sequence ID" value="KAK7268306.1"/>
    <property type="molecule type" value="Genomic_DNA"/>
</dbReference>
<dbReference type="Proteomes" id="UP001372338">
    <property type="component" value="Unassembled WGS sequence"/>
</dbReference>
<protein>
    <submittedName>
        <fullName evidence="1">Uncharacterized protein</fullName>
    </submittedName>
</protein>
<reference evidence="1 2" key="1">
    <citation type="submission" date="2024-01" db="EMBL/GenBank/DDBJ databases">
        <title>The genomes of 5 underutilized Papilionoideae crops provide insights into root nodulation and disease resistanc.</title>
        <authorList>
            <person name="Yuan L."/>
        </authorList>
    </citation>
    <scope>NUCLEOTIDE SEQUENCE [LARGE SCALE GENOMIC DNA]</scope>
    <source>
        <strain evidence="1">ZHUSHIDOU_FW_LH</strain>
        <tissue evidence="1">Leaf</tissue>
    </source>
</reference>
<dbReference type="AlphaFoldDB" id="A0AAN9F5Q2"/>